<dbReference type="GO" id="GO:0005783">
    <property type="term" value="C:endoplasmic reticulum"/>
    <property type="evidence" value="ECO:0007669"/>
    <property type="project" value="TreeGrafter"/>
</dbReference>
<evidence type="ECO:0000256" key="1">
    <source>
        <dbReference type="ARBA" id="ARBA00004141"/>
    </source>
</evidence>
<dbReference type="GO" id="GO:0019706">
    <property type="term" value="F:protein-cysteine S-palmitoyltransferase activity"/>
    <property type="evidence" value="ECO:0007669"/>
    <property type="project" value="UniProtKB-EC"/>
</dbReference>
<keyword evidence="6 7" id="KW-0012">Acyltransferase</keyword>
<evidence type="ECO:0000313" key="12">
    <source>
        <dbReference type="RefSeq" id="XP_025409469.1"/>
    </source>
</evidence>
<evidence type="ECO:0000256" key="2">
    <source>
        <dbReference type="ARBA" id="ARBA00022679"/>
    </source>
</evidence>
<comment type="subcellular location">
    <subcellularLocation>
        <location evidence="1">Membrane</location>
        <topology evidence="1">Multi-pass membrane protein</topology>
    </subcellularLocation>
</comment>
<dbReference type="EMBL" id="GGMS01017413">
    <property type="protein sequence ID" value="MBY86616.1"/>
    <property type="molecule type" value="Transcribed_RNA"/>
</dbReference>
<proteinExistence type="inferred from homology"/>
<dbReference type="InterPro" id="IPR039859">
    <property type="entry name" value="PFA4/ZDH16/20/ERF2-like"/>
</dbReference>
<organism evidence="10">
    <name type="scientific">Sipha flava</name>
    <name type="common">yellow sugarcane aphid</name>
    <dbReference type="NCBI Taxonomy" id="143950"/>
    <lineage>
        <taxon>Eukaryota</taxon>
        <taxon>Metazoa</taxon>
        <taxon>Ecdysozoa</taxon>
        <taxon>Arthropoda</taxon>
        <taxon>Hexapoda</taxon>
        <taxon>Insecta</taxon>
        <taxon>Pterygota</taxon>
        <taxon>Neoptera</taxon>
        <taxon>Paraneoptera</taxon>
        <taxon>Hemiptera</taxon>
        <taxon>Sternorrhyncha</taxon>
        <taxon>Aphidomorpha</taxon>
        <taxon>Aphidoidea</taxon>
        <taxon>Aphididae</taxon>
        <taxon>Sipha</taxon>
    </lineage>
</organism>
<dbReference type="AlphaFoldDB" id="A0A2S2R999"/>
<dbReference type="GO" id="GO:0005794">
    <property type="term" value="C:Golgi apparatus"/>
    <property type="evidence" value="ECO:0007669"/>
    <property type="project" value="TreeGrafter"/>
</dbReference>
<dbReference type="GO" id="GO:0016020">
    <property type="term" value="C:membrane"/>
    <property type="evidence" value="ECO:0007669"/>
    <property type="project" value="UniProtKB-SubCell"/>
</dbReference>
<dbReference type="PROSITE" id="PS50216">
    <property type="entry name" value="DHHC"/>
    <property type="match status" value="1"/>
</dbReference>
<evidence type="ECO:0000259" key="9">
    <source>
        <dbReference type="Pfam" id="PF01529"/>
    </source>
</evidence>
<keyword evidence="2 7" id="KW-0808">Transferase</keyword>
<protein>
    <recommendedName>
        <fullName evidence="7">Palmitoyltransferase</fullName>
        <ecNumber evidence="7">2.3.1.225</ecNumber>
    </recommendedName>
</protein>
<keyword evidence="5 7" id="KW-0472">Membrane</keyword>
<evidence type="ECO:0000256" key="8">
    <source>
        <dbReference type="SAM" id="MobiDB-lite"/>
    </source>
</evidence>
<reference evidence="12" key="2">
    <citation type="submission" date="2025-04" db="UniProtKB">
        <authorList>
            <consortium name="RefSeq"/>
        </authorList>
    </citation>
    <scope>IDENTIFICATION</scope>
    <source>
        <tissue evidence="12">Whole body</tissue>
    </source>
</reference>
<evidence type="ECO:0000256" key="3">
    <source>
        <dbReference type="ARBA" id="ARBA00022692"/>
    </source>
</evidence>
<dbReference type="OrthoDB" id="272303at2759"/>
<evidence type="ECO:0000256" key="4">
    <source>
        <dbReference type="ARBA" id="ARBA00022989"/>
    </source>
</evidence>
<accession>A0A2S2R999</accession>
<dbReference type="GO" id="GO:0006612">
    <property type="term" value="P:protein targeting to membrane"/>
    <property type="evidence" value="ECO:0007669"/>
    <property type="project" value="TreeGrafter"/>
</dbReference>
<dbReference type="Pfam" id="PF01529">
    <property type="entry name" value="DHHC"/>
    <property type="match status" value="1"/>
</dbReference>
<feature type="region of interest" description="Disordered" evidence="8">
    <location>
        <begin position="492"/>
        <end position="557"/>
    </location>
</feature>
<dbReference type="PANTHER" id="PTHR22883">
    <property type="entry name" value="ZINC FINGER DHHC DOMAIN CONTAINING PROTEIN"/>
    <property type="match status" value="1"/>
</dbReference>
<comment type="similarity">
    <text evidence="7">Belongs to the DHHC palmitoyltransferase family.</text>
</comment>
<evidence type="ECO:0000256" key="7">
    <source>
        <dbReference type="RuleBase" id="RU079119"/>
    </source>
</evidence>
<feature type="transmembrane region" description="Helical" evidence="7">
    <location>
        <begin position="27"/>
        <end position="49"/>
    </location>
</feature>
<dbReference type="RefSeq" id="XP_025409469.1">
    <property type="nucleotide sequence ID" value="XM_025553684.1"/>
</dbReference>
<evidence type="ECO:0000256" key="5">
    <source>
        <dbReference type="ARBA" id="ARBA00023136"/>
    </source>
</evidence>
<keyword evidence="11" id="KW-1185">Reference proteome</keyword>
<feature type="transmembrane region" description="Helical" evidence="7">
    <location>
        <begin position="219"/>
        <end position="248"/>
    </location>
</feature>
<feature type="compositionally biased region" description="Polar residues" evidence="8">
    <location>
        <begin position="501"/>
        <end position="557"/>
    </location>
</feature>
<feature type="transmembrane region" description="Helical" evidence="7">
    <location>
        <begin position="55"/>
        <end position="77"/>
    </location>
</feature>
<gene>
    <name evidence="10" type="primary">Zdhhc11</name>
    <name evidence="12" type="synonym">LOC112682909</name>
    <name evidence="10" type="ORF">g.138571</name>
</gene>
<dbReference type="EC" id="2.3.1.225" evidence="7"/>
<sequence length="557" mass="61777">MTLCRSETRRKQRRINGLQMPWHPQQVAGWLVLAAFGACTFGVLLPGLGPELYPVALFVLGSLFFLHVVSHAAALLIDPADPQLRALRDDDPRKTVPELDKSKHAHVIENGKCHLCNIYTSGHRTKHCGSCNKCVEKFDHHCKWLNHCIGARNYVAFIVSVVSAVLACLVIVLVSSAELVLYNADPLRVEHYLRPIFANQTVQMNQLFSVSRLPVERNVFVAVASVQCALALVALVLLLHLCVFHVYISALGITTYEYIRNYRRYPEFDSRNGASSSTLSLSNNRSRNKPSSELAKLYAFACCYGTVTAAGGRRKRPSCGIHSNLGHAQQDDGGGAGGANNDMTVETVESYGRGGGLFVKDLETRPDDRVQNVPPKCRYCLEKDRIQGNGARFFVLGKRRKGFCCCFQKPEPVFERTAAVHHVKVPPSPFAVRRNRVIPANDQLSMVNEWKSFNSSTLSALPALSQSAGHHPMQKITLKELGQVLAFVEQQPLRKQRRKVGNNNPQIKHSKSSSNLSPIHESGLSNPSTPQLKNRYPQTRPCSWLSTSPQHNSSKSA</sequence>
<comment type="domain">
    <text evidence="7">The DHHC domain is required for palmitoyltransferase activity.</text>
</comment>
<keyword evidence="3 7" id="KW-0812">Transmembrane</keyword>
<feature type="domain" description="Palmitoyltransferase DHHC" evidence="9">
    <location>
        <begin position="109"/>
        <end position="261"/>
    </location>
</feature>
<evidence type="ECO:0000256" key="6">
    <source>
        <dbReference type="ARBA" id="ARBA00023315"/>
    </source>
</evidence>
<dbReference type="Proteomes" id="UP000694846">
    <property type="component" value="Unplaced"/>
</dbReference>
<dbReference type="PANTHER" id="PTHR22883:SF203">
    <property type="entry name" value="PALMITOYLTRANSFERASE"/>
    <property type="match status" value="1"/>
</dbReference>
<evidence type="ECO:0000313" key="11">
    <source>
        <dbReference type="Proteomes" id="UP000694846"/>
    </source>
</evidence>
<feature type="transmembrane region" description="Helical" evidence="7">
    <location>
        <begin position="154"/>
        <end position="177"/>
    </location>
</feature>
<reference evidence="10" key="1">
    <citation type="submission" date="2018-04" db="EMBL/GenBank/DDBJ databases">
        <title>Transcriptome assembly of Sipha flava.</title>
        <authorList>
            <person name="Scully E.D."/>
            <person name="Geib S.M."/>
            <person name="Palmer N.A."/>
            <person name="Koch K."/>
            <person name="Bradshaw J."/>
            <person name="Heng-Moss T."/>
            <person name="Sarath G."/>
        </authorList>
    </citation>
    <scope>NUCLEOTIDE SEQUENCE</scope>
</reference>
<keyword evidence="4 7" id="KW-1133">Transmembrane helix</keyword>
<evidence type="ECO:0000313" key="10">
    <source>
        <dbReference type="EMBL" id="MBY86616.1"/>
    </source>
</evidence>
<dbReference type="InterPro" id="IPR001594">
    <property type="entry name" value="Palmitoyltrfase_DHHC"/>
</dbReference>
<comment type="catalytic activity">
    <reaction evidence="7">
        <text>L-cysteinyl-[protein] + hexadecanoyl-CoA = S-hexadecanoyl-L-cysteinyl-[protein] + CoA</text>
        <dbReference type="Rhea" id="RHEA:36683"/>
        <dbReference type="Rhea" id="RHEA-COMP:10131"/>
        <dbReference type="Rhea" id="RHEA-COMP:11032"/>
        <dbReference type="ChEBI" id="CHEBI:29950"/>
        <dbReference type="ChEBI" id="CHEBI:57287"/>
        <dbReference type="ChEBI" id="CHEBI:57379"/>
        <dbReference type="ChEBI" id="CHEBI:74151"/>
        <dbReference type="EC" id="2.3.1.225"/>
    </reaction>
</comment>
<name>A0A2S2R999_9HEMI</name>